<sequence>MSACTCLRDIYASCITNPLPKEEFWWANDPEMGRMVYTCAMLLLFSAIIVLLMFRSIKRSSSAIEMEALLDAMRFREELDIQQRQRRRLLKAKTKVAAWLTKAQNGEPRGWRTTPQLLPPRKPTVSSSNSEIPEIVVTDEMPIDFYRSKTPALSLLYDFENSPNYNSSRSGSLSMPRGSVCSSIGSHFSLNVESSPSSRKQSTTSIQRRKSSVRGSRGDAGSRGSSASLIKSGGKCGSMSLDHDGPVPRMSFCSNTMNMNSSSSTTSSYSHILSLPPYLYSPQKAMNDCPSLLDPRGQCYGELRSLMKQVNYHIWSQHKNSHAALVGADIYTVVMLSIFASVIVVLMVRAIKPTETLDDQVTFMLTSMRVRVENEENARQKRKLREAKKSAQRWLTELKSRSIRRLSYRRSTSGSEDRSMHSAPIAGIGSISLKGRFPRARSYNGFLPEIVVTEEVHQDSLENSSPFLSRQSSMGTYDGVSQFSFDSDREVFDENERNHHNTPNPTLIV</sequence>
<name>A0AAF3FGN0_9BILA</name>
<feature type="region of interest" description="Disordered" evidence="2">
    <location>
        <begin position="110"/>
        <end position="129"/>
    </location>
</feature>
<keyword evidence="4" id="KW-1185">Reference proteome</keyword>
<proteinExistence type="predicted"/>
<evidence type="ECO:0000256" key="1">
    <source>
        <dbReference type="SAM" id="Coils"/>
    </source>
</evidence>
<feature type="transmembrane region" description="Helical" evidence="3">
    <location>
        <begin position="323"/>
        <end position="348"/>
    </location>
</feature>
<evidence type="ECO:0000256" key="2">
    <source>
        <dbReference type="SAM" id="MobiDB-lite"/>
    </source>
</evidence>
<reference evidence="5" key="1">
    <citation type="submission" date="2024-02" db="UniProtKB">
        <authorList>
            <consortium name="WormBaseParasite"/>
        </authorList>
    </citation>
    <scope>IDENTIFICATION</scope>
</reference>
<keyword evidence="3" id="KW-0812">Transmembrane</keyword>
<feature type="coiled-coil region" evidence="1">
    <location>
        <begin position="370"/>
        <end position="397"/>
    </location>
</feature>
<evidence type="ECO:0000313" key="4">
    <source>
        <dbReference type="Proteomes" id="UP000887575"/>
    </source>
</evidence>
<dbReference type="Proteomes" id="UP000887575">
    <property type="component" value="Unassembled WGS sequence"/>
</dbReference>
<feature type="region of interest" description="Disordered" evidence="2">
    <location>
        <begin position="190"/>
        <end position="232"/>
    </location>
</feature>
<dbReference type="WBParaSite" id="MBELARI_LOCUS6227">
    <property type="protein sequence ID" value="MBELARI_LOCUS6227"/>
    <property type="gene ID" value="MBELARI_LOCUS6227"/>
</dbReference>
<evidence type="ECO:0000313" key="5">
    <source>
        <dbReference type="WBParaSite" id="MBELARI_LOCUS6227"/>
    </source>
</evidence>
<accession>A0AAF3FGN0</accession>
<feature type="transmembrane region" description="Helical" evidence="3">
    <location>
        <begin position="35"/>
        <end position="54"/>
    </location>
</feature>
<keyword evidence="3" id="KW-0472">Membrane</keyword>
<feature type="compositionally biased region" description="Low complexity" evidence="2">
    <location>
        <begin position="194"/>
        <end position="205"/>
    </location>
</feature>
<protein>
    <submittedName>
        <fullName evidence="5">Uncharacterized protein</fullName>
    </submittedName>
</protein>
<evidence type="ECO:0000256" key="3">
    <source>
        <dbReference type="SAM" id="Phobius"/>
    </source>
</evidence>
<keyword evidence="1" id="KW-0175">Coiled coil</keyword>
<organism evidence="4 5">
    <name type="scientific">Mesorhabditis belari</name>
    <dbReference type="NCBI Taxonomy" id="2138241"/>
    <lineage>
        <taxon>Eukaryota</taxon>
        <taxon>Metazoa</taxon>
        <taxon>Ecdysozoa</taxon>
        <taxon>Nematoda</taxon>
        <taxon>Chromadorea</taxon>
        <taxon>Rhabditida</taxon>
        <taxon>Rhabditina</taxon>
        <taxon>Rhabditomorpha</taxon>
        <taxon>Rhabditoidea</taxon>
        <taxon>Rhabditidae</taxon>
        <taxon>Mesorhabditinae</taxon>
        <taxon>Mesorhabditis</taxon>
    </lineage>
</organism>
<dbReference type="AlphaFoldDB" id="A0AAF3FGN0"/>
<keyword evidence="3" id="KW-1133">Transmembrane helix</keyword>